<dbReference type="Gene3D" id="3.40.50.720">
    <property type="entry name" value="NAD(P)-binding Rossmann-like Domain"/>
    <property type="match status" value="1"/>
</dbReference>
<keyword evidence="13" id="KW-0413">Isomerase</keyword>
<feature type="binding site" evidence="9">
    <location>
        <position position="136"/>
    </location>
    <ligand>
        <name>Mn(2+)</name>
        <dbReference type="ChEBI" id="CHEBI:29035"/>
    </ligand>
</feature>
<keyword evidence="3 9" id="KW-0479">Metal-binding</keyword>
<comment type="caution">
    <text evidence="13">The sequence shown here is derived from an EMBL/GenBank/DDBJ whole genome shotgun (WGS) entry which is preliminary data.</text>
</comment>
<evidence type="ECO:0000256" key="1">
    <source>
        <dbReference type="ARBA" id="ARBA00005094"/>
    </source>
</evidence>
<keyword evidence="6 9" id="KW-0464">Manganese</keyword>
<evidence type="ECO:0000259" key="10">
    <source>
        <dbReference type="Pfam" id="PF02670"/>
    </source>
</evidence>
<dbReference type="PIRSF" id="PIRSF006205">
    <property type="entry name" value="Dxp_reductismrs"/>
    <property type="match status" value="1"/>
</dbReference>
<gene>
    <name evidence="9" type="primary">dxr</name>
    <name evidence="13" type="ORF">CLV39_0672</name>
</gene>
<dbReference type="SUPFAM" id="SSF55347">
    <property type="entry name" value="Glyceraldehyde-3-phosphate dehydrogenase-like, C-terminal domain"/>
    <property type="match status" value="1"/>
</dbReference>
<dbReference type="InterPro" id="IPR013512">
    <property type="entry name" value="DXP_reductoisomerase_N"/>
</dbReference>
<dbReference type="HAMAP" id="MF_00183">
    <property type="entry name" value="DXP_reductoisom"/>
    <property type="match status" value="1"/>
</dbReference>
<evidence type="ECO:0000256" key="7">
    <source>
        <dbReference type="ARBA" id="ARBA00023229"/>
    </source>
</evidence>
<comment type="catalytic activity">
    <reaction evidence="8">
        <text>2-C-methyl-D-erythritol 4-phosphate + NADP(+) = 1-deoxy-D-xylulose 5-phosphate + NADPH + H(+)</text>
        <dbReference type="Rhea" id="RHEA:13717"/>
        <dbReference type="ChEBI" id="CHEBI:15378"/>
        <dbReference type="ChEBI" id="CHEBI:57783"/>
        <dbReference type="ChEBI" id="CHEBI:57792"/>
        <dbReference type="ChEBI" id="CHEBI:58262"/>
        <dbReference type="ChEBI" id="CHEBI:58349"/>
        <dbReference type="EC" id="1.1.1.267"/>
    </reaction>
    <physiologicalReaction direction="right-to-left" evidence="8">
        <dbReference type="Rhea" id="RHEA:13719"/>
    </physiologicalReaction>
</comment>
<feature type="binding site" evidence="9">
    <location>
        <position position="115"/>
    </location>
    <ligand>
        <name>1-deoxy-D-xylulose 5-phosphate</name>
        <dbReference type="ChEBI" id="CHEBI:57792"/>
    </ligand>
</feature>
<feature type="binding site" evidence="9">
    <location>
        <position position="204"/>
    </location>
    <ligand>
        <name>1-deoxy-D-xylulose 5-phosphate</name>
        <dbReference type="ChEBI" id="CHEBI:57792"/>
    </ligand>
</feature>
<comment type="cofactor">
    <cofactor evidence="9">
        <name>Mg(2+)</name>
        <dbReference type="ChEBI" id="CHEBI:18420"/>
    </cofactor>
    <cofactor evidence="9">
        <name>Mn(2+)</name>
        <dbReference type="ChEBI" id="CHEBI:29035"/>
    </cofactor>
</comment>
<dbReference type="InterPro" id="IPR036169">
    <property type="entry name" value="DXPR_C_sf"/>
</dbReference>
<keyword evidence="5 9" id="KW-0560">Oxidoreductase</keyword>
<comment type="caution">
    <text evidence="9">Lacks conserved residue(s) required for the propagation of feature annotation.</text>
</comment>
<name>A0A3M0BKY8_9AQUI</name>
<feature type="binding site" evidence="9">
    <location>
        <position position="10"/>
    </location>
    <ligand>
        <name>NADPH</name>
        <dbReference type="ChEBI" id="CHEBI:57783"/>
    </ligand>
</feature>
<dbReference type="GO" id="GO:0030604">
    <property type="term" value="F:1-deoxy-D-xylulose-5-phosphate reductoisomerase activity"/>
    <property type="evidence" value="ECO:0007669"/>
    <property type="project" value="UniProtKB-UniRule"/>
</dbReference>
<dbReference type="AlphaFoldDB" id="A0A3M0BKY8"/>
<feature type="binding site" evidence="9">
    <location>
        <position position="11"/>
    </location>
    <ligand>
        <name>NADPH</name>
        <dbReference type="ChEBI" id="CHEBI:57783"/>
    </ligand>
</feature>
<dbReference type="UniPathway" id="UPA00056">
    <property type="reaction ID" value="UER00092"/>
</dbReference>
<feature type="binding site" evidence="9">
    <location>
        <position position="37"/>
    </location>
    <ligand>
        <name>NADPH</name>
        <dbReference type="ChEBI" id="CHEBI:57783"/>
    </ligand>
</feature>
<dbReference type="Pfam" id="PF08436">
    <property type="entry name" value="DXP_redisom_C"/>
    <property type="match status" value="1"/>
</dbReference>
<feature type="domain" description="1-deoxy-D-xylulose 5-phosphate reductoisomerase N-terminal" evidence="10">
    <location>
        <begin position="4"/>
        <end position="122"/>
    </location>
</feature>
<evidence type="ECO:0000256" key="2">
    <source>
        <dbReference type="ARBA" id="ARBA00006825"/>
    </source>
</evidence>
<evidence type="ECO:0000313" key="14">
    <source>
        <dbReference type="Proteomes" id="UP000280842"/>
    </source>
</evidence>
<dbReference type="Gene3D" id="1.10.1740.10">
    <property type="match status" value="1"/>
</dbReference>
<dbReference type="GO" id="GO:0070402">
    <property type="term" value="F:NADPH binding"/>
    <property type="evidence" value="ECO:0007669"/>
    <property type="project" value="InterPro"/>
</dbReference>
<evidence type="ECO:0000256" key="3">
    <source>
        <dbReference type="ARBA" id="ARBA00022723"/>
    </source>
</evidence>
<dbReference type="GO" id="GO:0016853">
    <property type="term" value="F:isomerase activity"/>
    <property type="evidence" value="ECO:0007669"/>
    <property type="project" value="UniProtKB-KW"/>
</dbReference>
<dbReference type="Pfam" id="PF13288">
    <property type="entry name" value="DXPR_C"/>
    <property type="match status" value="1"/>
</dbReference>
<dbReference type="InterPro" id="IPR036291">
    <property type="entry name" value="NAD(P)-bd_dom_sf"/>
</dbReference>
<keyword evidence="14" id="KW-1185">Reference proteome</keyword>
<feature type="binding site" evidence="9">
    <location>
        <position position="198"/>
    </location>
    <ligand>
        <name>1-deoxy-D-xylulose 5-phosphate</name>
        <dbReference type="ChEBI" id="CHEBI:57792"/>
    </ligand>
</feature>
<evidence type="ECO:0000256" key="9">
    <source>
        <dbReference type="HAMAP-Rule" id="MF_00183"/>
    </source>
</evidence>
<evidence type="ECO:0000313" key="13">
    <source>
        <dbReference type="EMBL" id="RMA97019.1"/>
    </source>
</evidence>
<proteinExistence type="inferred from homology"/>
<feature type="binding site" evidence="9">
    <location>
        <position position="138"/>
    </location>
    <ligand>
        <name>1-deoxy-D-xylulose 5-phosphate</name>
        <dbReference type="ChEBI" id="CHEBI:57792"/>
    </ligand>
</feature>
<feature type="binding site" evidence="9">
    <location>
        <position position="137"/>
    </location>
    <ligand>
        <name>1-deoxy-D-xylulose 5-phosphate</name>
        <dbReference type="ChEBI" id="CHEBI:57792"/>
    </ligand>
</feature>
<evidence type="ECO:0000256" key="4">
    <source>
        <dbReference type="ARBA" id="ARBA00022857"/>
    </source>
</evidence>
<reference evidence="13 14" key="1">
    <citation type="submission" date="2018-10" db="EMBL/GenBank/DDBJ databases">
        <title>Genomic Encyclopedia of Archaeal and Bacterial Type Strains, Phase II (KMG-II): from individual species to whole genera.</title>
        <authorList>
            <person name="Goeker M."/>
        </authorList>
    </citation>
    <scope>NUCLEOTIDE SEQUENCE [LARGE SCALE GENOMIC DNA]</scope>
    <source>
        <strain evidence="13 14">VM1</strain>
    </source>
</reference>
<feature type="binding site" evidence="9">
    <location>
        <position position="13"/>
    </location>
    <ligand>
        <name>NADPH</name>
        <dbReference type="ChEBI" id="CHEBI:57783"/>
    </ligand>
</feature>
<dbReference type="InterPro" id="IPR003821">
    <property type="entry name" value="DXP_reductoisomerase"/>
</dbReference>
<feature type="domain" description="1-deoxy-D-xylulose 5-phosphate reductoisomerase C-terminal" evidence="11">
    <location>
        <begin position="132"/>
        <end position="215"/>
    </location>
</feature>
<evidence type="ECO:0000256" key="5">
    <source>
        <dbReference type="ARBA" id="ARBA00023002"/>
    </source>
</evidence>
<dbReference type="SUPFAM" id="SSF51735">
    <property type="entry name" value="NAD(P)-binding Rossmann-fold domains"/>
    <property type="match status" value="1"/>
</dbReference>
<dbReference type="PANTHER" id="PTHR30525">
    <property type="entry name" value="1-DEOXY-D-XYLULOSE 5-PHOSPHATE REDUCTOISOMERASE"/>
    <property type="match status" value="1"/>
</dbReference>
<organism evidence="13 14">
    <name type="scientific">Hydrogenothermus marinus</name>
    <dbReference type="NCBI Taxonomy" id="133270"/>
    <lineage>
        <taxon>Bacteria</taxon>
        <taxon>Pseudomonadati</taxon>
        <taxon>Aquificota</taxon>
        <taxon>Aquificia</taxon>
        <taxon>Aquificales</taxon>
        <taxon>Hydrogenothermaceae</taxon>
        <taxon>Hydrogenothermus</taxon>
    </lineage>
</organism>
<dbReference type="EC" id="1.1.1.267" evidence="9"/>
<keyword evidence="4 9" id="KW-0521">NADP</keyword>
<dbReference type="GO" id="GO:0051484">
    <property type="term" value="P:isopentenyl diphosphate biosynthetic process, methylerythritol 4-phosphate pathway involved in terpenoid biosynthetic process"/>
    <property type="evidence" value="ECO:0007669"/>
    <property type="project" value="TreeGrafter"/>
</dbReference>
<comment type="pathway">
    <text evidence="1 9">Isoprenoid biosynthesis; isopentenyl diphosphate biosynthesis via DXP pathway; isopentenyl diphosphate from 1-deoxy-D-xylulose 5-phosphate: step 1/6.</text>
</comment>
<dbReference type="Pfam" id="PF02670">
    <property type="entry name" value="DXP_reductoisom"/>
    <property type="match status" value="1"/>
</dbReference>
<comment type="similarity">
    <text evidence="2 9">Belongs to the DXR family.</text>
</comment>
<feature type="binding site" evidence="9">
    <location>
        <position position="138"/>
    </location>
    <ligand>
        <name>Mn(2+)</name>
        <dbReference type="ChEBI" id="CHEBI:29035"/>
    </ligand>
</feature>
<protein>
    <recommendedName>
        <fullName evidence="9">1-deoxy-D-xylulose 5-phosphate reductoisomerase</fullName>
        <shortName evidence="9">DXP reductoisomerase</shortName>
        <ecNumber evidence="9">1.1.1.267</ecNumber>
    </recommendedName>
    <alternativeName>
        <fullName evidence="9">1-deoxyxylulose-5-phosphate reductoisomerase</fullName>
    </alternativeName>
    <alternativeName>
        <fullName evidence="9">2-C-methyl-D-erythritol 4-phosphate synthase</fullName>
    </alternativeName>
</protein>
<keyword evidence="7 9" id="KW-0414">Isoprene biosynthesis</keyword>
<evidence type="ECO:0000256" key="6">
    <source>
        <dbReference type="ARBA" id="ARBA00023211"/>
    </source>
</evidence>
<feature type="binding site" evidence="9">
    <location>
        <position position="207"/>
    </location>
    <ligand>
        <name>1-deoxy-D-xylulose 5-phosphate</name>
        <dbReference type="ChEBI" id="CHEBI:57792"/>
    </ligand>
</feature>
<dbReference type="SUPFAM" id="SSF69055">
    <property type="entry name" value="1-deoxy-D-xylulose-5-phosphate reductoisomerase, C-terminal domain"/>
    <property type="match status" value="1"/>
</dbReference>
<feature type="binding site" evidence="9">
    <location>
        <position position="203"/>
    </location>
    <ligand>
        <name>1-deoxy-D-xylulose 5-phosphate</name>
        <dbReference type="ChEBI" id="CHEBI:57792"/>
    </ligand>
</feature>
<feature type="binding site" evidence="9">
    <location>
        <position position="207"/>
    </location>
    <ligand>
        <name>Mn(2+)</name>
        <dbReference type="ChEBI" id="CHEBI:29035"/>
    </ligand>
</feature>
<evidence type="ECO:0000256" key="8">
    <source>
        <dbReference type="ARBA" id="ARBA00048543"/>
    </source>
</evidence>
<dbReference type="InterPro" id="IPR026877">
    <property type="entry name" value="DXPR_C"/>
</dbReference>
<dbReference type="RefSeq" id="WP_121922813.1">
    <property type="nucleotide sequence ID" value="NZ_REFO01000011.1"/>
</dbReference>
<dbReference type="Proteomes" id="UP000280842">
    <property type="component" value="Unassembled WGS sequence"/>
</dbReference>
<keyword evidence="9" id="KW-0460">Magnesium</keyword>
<evidence type="ECO:0000259" key="11">
    <source>
        <dbReference type="Pfam" id="PF08436"/>
    </source>
</evidence>
<dbReference type="InterPro" id="IPR013644">
    <property type="entry name" value="DXP_reductoisomerase_C"/>
</dbReference>
<accession>A0A3M0BKY8</accession>
<comment type="function">
    <text evidence="9">Catalyzes the NADPH-dependent rearrangement and reduction of 1-deoxy-D-xylulose-5-phosphate (DXP) to 2-C-methyl-D-erythritol 4-phosphate (MEP).</text>
</comment>
<feature type="binding site" evidence="9">
    <location>
        <position position="162"/>
    </location>
    <ligand>
        <name>1-deoxy-D-xylulose 5-phosphate</name>
        <dbReference type="ChEBI" id="CHEBI:57792"/>
    </ligand>
</feature>
<feature type="binding site" evidence="9">
    <location>
        <position position="191"/>
    </location>
    <ligand>
        <name>NADPH</name>
        <dbReference type="ChEBI" id="CHEBI:57783"/>
    </ligand>
</feature>
<dbReference type="PANTHER" id="PTHR30525:SF0">
    <property type="entry name" value="1-DEOXY-D-XYLULOSE 5-PHOSPHATE REDUCTOISOMERASE, CHLOROPLASTIC"/>
    <property type="match status" value="1"/>
</dbReference>
<evidence type="ECO:0000259" key="12">
    <source>
        <dbReference type="Pfam" id="PF13288"/>
    </source>
</evidence>
<feature type="binding site" evidence="9">
    <location>
        <position position="12"/>
    </location>
    <ligand>
        <name>NADPH</name>
        <dbReference type="ChEBI" id="CHEBI:57783"/>
    </ligand>
</feature>
<dbReference type="OrthoDB" id="9806546at2"/>
<dbReference type="EMBL" id="REFO01000011">
    <property type="protein sequence ID" value="RMA97019.1"/>
    <property type="molecule type" value="Genomic_DNA"/>
</dbReference>
<sequence>MKNIAVLGCTGSVGSQTLDIVRRFKNKFNVVLLSASKISDKLIQCIEEFKPKYVHIANDENINLKNIKLLKGEEGIKFYSQLDIDLYINGISGIAGIYPTYYLLKNGKKLITANKESIICLGELLKERYKDIIPIDSEHSAIFQTLINLKKEEVEKIYLTSSGGPFLNYDKEKLKNVSIEEAINHPRWKMGKKISVDSATLMNKALEVIEAHYLFDFDYSKIDVVIHPQSIIHSIVELIDGTMFANMSPTDMRYPIAYALFYPERKNIGIKKLKLTEIGKLEFLNPDLEKFPLLKIALEYAKKGGAYPIVITAVDEFVVKKFLNGKISFTDIPFLIEKVLKKAKFSKPENLKDIFKIINETKKLLEE</sequence>
<dbReference type="GO" id="GO:0030145">
    <property type="term" value="F:manganese ion binding"/>
    <property type="evidence" value="ECO:0007669"/>
    <property type="project" value="TreeGrafter"/>
</dbReference>
<feature type="binding site" evidence="9">
    <location>
        <position position="114"/>
    </location>
    <ligand>
        <name>NADPH</name>
        <dbReference type="ChEBI" id="CHEBI:57783"/>
    </ligand>
</feature>
<feature type="binding site" evidence="9">
    <location>
        <position position="116"/>
    </location>
    <ligand>
        <name>NADPH</name>
        <dbReference type="ChEBI" id="CHEBI:57783"/>
    </ligand>
</feature>
<feature type="domain" description="DXP reductoisomerase C-terminal" evidence="12">
    <location>
        <begin position="247"/>
        <end position="363"/>
    </location>
</feature>
<feature type="binding site" evidence="9">
    <location>
        <position position="185"/>
    </location>
    <ligand>
        <name>1-deoxy-D-xylulose 5-phosphate</name>
        <dbReference type="ChEBI" id="CHEBI:57792"/>
    </ligand>
</feature>
<dbReference type="NCBIfam" id="TIGR00243">
    <property type="entry name" value="Dxr"/>
    <property type="match status" value="1"/>
</dbReference>